<evidence type="ECO:0000256" key="1">
    <source>
        <dbReference type="SAM" id="Phobius"/>
    </source>
</evidence>
<protein>
    <submittedName>
        <fullName evidence="2">Uncharacterized protein</fullName>
    </submittedName>
</protein>
<evidence type="ECO:0000313" key="3">
    <source>
        <dbReference type="Proteomes" id="UP000183180"/>
    </source>
</evidence>
<evidence type="ECO:0000313" key="2">
    <source>
        <dbReference type="EMBL" id="SDU72640.1"/>
    </source>
</evidence>
<keyword evidence="1" id="KW-1133">Transmembrane helix</keyword>
<dbReference type="Proteomes" id="UP000183180">
    <property type="component" value="Unassembled WGS sequence"/>
</dbReference>
<dbReference type="STRING" id="158898.SAMN04488548_1343803"/>
<sequence length="138" mass="15312">MRRKLDEWPRTVILVPFGLFFVLFGLYGLLGAEVTCGGEPMSADDRCVQHANDDGESLLTPEQLAALPTAPRGVELSPQFTELYADIASIPEWAGRSRDEQRARDAQNNRVIVVLGLIATGVGVGSVYVKRWWLRRKA</sequence>
<dbReference type="EMBL" id="FNLM01000034">
    <property type="protein sequence ID" value="SDU72640.1"/>
    <property type="molecule type" value="Genomic_DNA"/>
</dbReference>
<feature type="transmembrane region" description="Helical" evidence="1">
    <location>
        <begin position="12"/>
        <end position="30"/>
    </location>
</feature>
<dbReference type="AlphaFoldDB" id="A0A1H2KVB6"/>
<organism evidence="2 3">
    <name type="scientific">Gordonia westfalica</name>
    <dbReference type="NCBI Taxonomy" id="158898"/>
    <lineage>
        <taxon>Bacteria</taxon>
        <taxon>Bacillati</taxon>
        <taxon>Actinomycetota</taxon>
        <taxon>Actinomycetes</taxon>
        <taxon>Mycobacteriales</taxon>
        <taxon>Gordoniaceae</taxon>
        <taxon>Gordonia</taxon>
    </lineage>
</organism>
<dbReference type="OrthoDB" id="9882564at2"/>
<gene>
    <name evidence="2" type="ORF">SAMN04488548_1343803</name>
</gene>
<name>A0A1H2KVB6_9ACTN</name>
<accession>A0A1H2KVB6</accession>
<proteinExistence type="predicted"/>
<feature type="transmembrane region" description="Helical" evidence="1">
    <location>
        <begin position="111"/>
        <end position="129"/>
    </location>
</feature>
<keyword evidence="1" id="KW-0812">Transmembrane</keyword>
<reference evidence="2 3" key="1">
    <citation type="submission" date="2016-10" db="EMBL/GenBank/DDBJ databases">
        <authorList>
            <person name="de Groot N.N."/>
        </authorList>
    </citation>
    <scope>NUCLEOTIDE SEQUENCE [LARGE SCALE GENOMIC DNA]</scope>
    <source>
        <strain evidence="2 3">DSM 44215</strain>
    </source>
</reference>
<dbReference type="RefSeq" id="WP_006868506.1">
    <property type="nucleotide sequence ID" value="NZ_FNLM01000034.1"/>
</dbReference>
<keyword evidence="1" id="KW-0472">Membrane</keyword>